<dbReference type="Proteomes" id="UP001152795">
    <property type="component" value="Unassembled WGS sequence"/>
</dbReference>
<evidence type="ECO:0000313" key="1">
    <source>
        <dbReference type="EMBL" id="CAB3994707.1"/>
    </source>
</evidence>
<name>A0A6S7HHV3_PARCT</name>
<dbReference type="Gene3D" id="2.60.120.1000">
    <property type="match status" value="1"/>
</dbReference>
<dbReference type="NCBIfam" id="NF040941">
    <property type="entry name" value="GGGWT_bact"/>
    <property type="match status" value="1"/>
</dbReference>
<protein>
    <submittedName>
        <fullName evidence="1">Uncharacterized protein</fullName>
    </submittedName>
</protein>
<proteinExistence type="predicted"/>
<reference evidence="1" key="1">
    <citation type="submission" date="2020-04" db="EMBL/GenBank/DDBJ databases">
        <authorList>
            <person name="Alioto T."/>
            <person name="Alioto T."/>
            <person name="Gomez Garrido J."/>
        </authorList>
    </citation>
    <scope>NUCLEOTIDE SEQUENCE</scope>
    <source>
        <strain evidence="1">A484AB</strain>
    </source>
</reference>
<sequence length="420" mass="47452">MNHDSTAFVGCDQDKCCACFGPKGNIEKYFIDPQTGTEHKESCSKQFSTFLNEGTLTASDKKSLEKIPNVPGLLSYREDNKQLYVNQGSKWQALSNEQEVLQLNRVLKLDVEFLKKKINSNSAVVNGQLTNLKKKIVSQEKAIRNQGKQLEEQNNTIEKDRNKIEIFENKTRVLEKEIQILKNKTRSQENEIQVQKIETKKQEDKYKDILKRMDILHPPVSCSILKKKIPSTISGKYYINPKAQSSSMTVQVYCDMTDKNGVGVTEIGHDSESSIKVDGYEAAGRYSRKIKYDTTMDQIVAIISGSKNCEQFVKYKCYNAGFWFGGPTSRWVSRTGSRMRNWGGAKSNSRKCACGVTSSCIDRSVGCNCDQNNNVWTEDSGYLIDKSTLPVTELRFGDTSTFSGNNEIGYHTIGKLRCWA</sequence>
<dbReference type="SUPFAM" id="SSF56496">
    <property type="entry name" value="Fibrinogen C-terminal domain-like"/>
    <property type="match status" value="1"/>
</dbReference>
<gene>
    <name evidence="1" type="ORF">PACLA_8A046962</name>
</gene>
<dbReference type="OrthoDB" id="26719at2759"/>
<accession>A0A6S7HHV3</accession>
<evidence type="ECO:0000313" key="2">
    <source>
        <dbReference type="Proteomes" id="UP001152795"/>
    </source>
</evidence>
<dbReference type="InterPro" id="IPR036056">
    <property type="entry name" value="Fibrinogen-like_C"/>
</dbReference>
<keyword evidence="2" id="KW-1185">Reference proteome</keyword>
<dbReference type="AlphaFoldDB" id="A0A6S7HHV3"/>
<organism evidence="1 2">
    <name type="scientific">Paramuricea clavata</name>
    <name type="common">Red gorgonian</name>
    <name type="synonym">Violescent sea-whip</name>
    <dbReference type="NCBI Taxonomy" id="317549"/>
    <lineage>
        <taxon>Eukaryota</taxon>
        <taxon>Metazoa</taxon>
        <taxon>Cnidaria</taxon>
        <taxon>Anthozoa</taxon>
        <taxon>Octocorallia</taxon>
        <taxon>Malacalcyonacea</taxon>
        <taxon>Plexauridae</taxon>
        <taxon>Paramuricea</taxon>
    </lineage>
</organism>
<dbReference type="EMBL" id="CACRXK020002518">
    <property type="protein sequence ID" value="CAB3994707.1"/>
    <property type="molecule type" value="Genomic_DNA"/>
</dbReference>
<comment type="caution">
    <text evidence="1">The sequence shown here is derived from an EMBL/GenBank/DDBJ whole genome shotgun (WGS) entry which is preliminary data.</text>
</comment>